<organism evidence="4 5">
    <name type="scientific">Peronospora destructor</name>
    <dbReference type="NCBI Taxonomy" id="86335"/>
    <lineage>
        <taxon>Eukaryota</taxon>
        <taxon>Sar</taxon>
        <taxon>Stramenopiles</taxon>
        <taxon>Oomycota</taxon>
        <taxon>Peronosporomycetes</taxon>
        <taxon>Peronosporales</taxon>
        <taxon>Peronosporaceae</taxon>
        <taxon>Peronospora</taxon>
    </lineage>
</organism>
<feature type="region of interest" description="Disordered" evidence="1">
    <location>
        <begin position="136"/>
        <end position="197"/>
    </location>
</feature>
<protein>
    <submittedName>
        <fullName evidence="4">Uncharacterized protein</fullName>
    </submittedName>
</protein>
<feature type="chain" id="PRO_5043729205" evidence="3">
    <location>
        <begin position="22"/>
        <end position="476"/>
    </location>
</feature>
<keyword evidence="2" id="KW-0472">Membrane</keyword>
<keyword evidence="2" id="KW-1133">Transmembrane helix</keyword>
<dbReference type="AlphaFoldDB" id="A0AAV0SYE2"/>
<evidence type="ECO:0000256" key="2">
    <source>
        <dbReference type="SAM" id="Phobius"/>
    </source>
</evidence>
<feature type="compositionally biased region" description="Polar residues" evidence="1">
    <location>
        <begin position="465"/>
        <end position="476"/>
    </location>
</feature>
<evidence type="ECO:0000313" key="4">
    <source>
        <dbReference type="EMBL" id="CAI5710514.1"/>
    </source>
</evidence>
<keyword evidence="3" id="KW-0732">Signal</keyword>
<feature type="compositionally biased region" description="Low complexity" evidence="1">
    <location>
        <begin position="219"/>
        <end position="231"/>
    </location>
</feature>
<name>A0AAV0SYE2_9STRA</name>
<evidence type="ECO:0000313" key="5">
    <source>
        <dbReference type="Proteomes" id="UP001162029"/>
    </source>
</evidence>
<feature type="compositionally biased region" description="Polar residues" evidence="1">
    <location>
        <begin position="272"/>
        <end position="286"/>
    </location>
</feature>
<feature type="region of interest" description="Disordered" evidence="1">
    <location>
        <begin position="219"/>
        <end position="289"/>
    </location>
</feature>
<feature type="transmembrane region" description="Helical" evidence="2">
    <location>
        <begin position="295"/>
        <end position="316"/>
    </location>
</feature>
<evidence type="ECO:0000256" key="1">
    <source>
        <dbReference type="SAM" id="MobiDB-lite"/>
    </source>
</evidence>
<evidence type="ECO:0000256" key="3">
    <source>
        <dbReference type="SAM" id="SignalP"/>
    </source>
</evidence>
<dbReference type="EMBL" id="CANTFM010000075">
    <property type="protein sequence ID" value="CAI5710514.1"/>
    <property type="molecule type" value="Genomic_DNA"/>
</dbReference>
<sequence>MLGRNFCLAVLIAVTVQVVEVHSTVAALSSVCDKAEECYVNETSSKVCNRTEKKCNQCVREKTNDSVFSTLSRTKYICLDVDDNGDCPTGTTKCPKSMWSKLKTSDNEELELEENTYSSHVTDSDESNTAISTFTSTEKELISSSSESKPPIESISSIEATPILKHSSTGKKPSILLSSTDSSGNSPTSETLTKPMLKKTATSTLLASKDEVLQDASTSDYSSSSLHGSTSAFEESNFPSPDSAEDESNPLSSVVAPTATTPAVAKSVTKDTALSNKSDSKTTANRGSEAGGSKLGLILCIGLGVAAVVGVAGFVASKKKTADEKSDDSDAAFSSNTPVMRRNVTSQLSATSASTPYLARPNQYGNNDYEHQYNSYGNNYGGDSGYSNNHTGARYVTGSGAAAGMVPASYGSPCSINTDENYDSRRTDSILGGTGVMLTTTSGMHFSAGPSPANSDTSEVDSVHQKCTASSASVEF</sequence>
<keyword evidence="2" id="KW-0812">Transmembrane</keyword>
<feature type="compositionally biased region" description="Low complexity" evidence="1">
    <location>
        <begin position="252"/>
        <end position="267"/>
    </location>
</feature>
<accession>A0AAV0SYE2</accession>
<proteinExistence type="predicted"/>
<feature type="compositionally biased region" description="Polar residues" evidence="1">
    <location>
        <begin position="332"/>
        <end position="355"/>
    </location>
</feature>
<gene>
    <name evidence="4" type="ORF">PDE001_LOCUS453</name>
</gene>
<keyword evidence="5" id="KW-1185">Reference proteome</keyword>
<reference evidence="4" key="1">
    <citation type="submission" date="2022-12" db="EMBL/GenBank/DDBJ databases">
        <authorList>
            <person name="Webb A."/>
        </authorList>
    </citation>
    <scope>NUCLEOTIDE SEQUENCE</scope>
    <source>
        <strain evidence="4">Pd1</strain>
    </source>
</reference>
<feature type="region of interest" description="Disordered" evidence="1">
    <location>
        <begin position="446"/>
        <end position="476"/>
    </location>
</feature>
<feature type="signal peptide" evidence="3">
    <location>
        <begin position="1"/>
        <end position="21"/>
    </location>
</feature>
<feature type="compositionally biased region" description="Low complexity" evidence="1">
    <location>
        <begin position="173"/>
        <end position="189"/>
    </location>
</feature>
<feature type="compositionally biased region" description="Low complexity" evidence="1">
    <location>
        <begin position="142"/>
        <end position="163"/>
    </location>
</feature>
<dbReference type="Proteomes" id="UP001162029">
    <property type="component" value="Unassembled WGS sequence"/>
</dbReference>
<feature type="region of interest" description="Disordered" evidence="1">
    <location>
        <begin position="319"/>
        <end position="370"/>
    </location>
</feature>
<comment type="caution">
    <text evidence="4">The sequence shown here is derived from an EMBL/GenBank/DDBJ whole genome shotgun (WGS) entry which is preliminary data.</text>
</comment>